<evidence type="ECO:0000313" key="1">
    <source>
        <dbReference type="EMBL" id="CAD9258774.1"/>
    </source>
</evidence>
<accession>A0A7S1U6X7</accession>
<proteinExistence type="predicted"/>
<gene>
    <name evidence="1" type="ORF">PPAR1163_LOCUS17147</name>
</gene>
<protein>
    <submittedName>
        <fullName evidence="1">Uncharacterized protein</fullName>
    </submittedName>
</protein>
<dbReference type="AlphaFoldDB" id="A0A7S1U6X7"/>
<dbReference type="EMBL" id="HBGJ01026900">
    <property type="protein sequence ID" value="CAD9258774.1"/>
    <property type="molecule type" value="Transcribed_RNA"/>
</dbReference>
<sequence length="203" mass="21257">MEAYFDLPVSDAGGLGSGPGFGLGLGSPEPDELMGFVLGEADDEFDAALPPMAAGARVARTRPAAEITPHESILADAPDELQRIVDEAIAGATGDRAGVESLSDPEVQERFAAVCDFALNNPRGRLCGIDRDARNLVRFAVGLPGPRVNWGMRTKLDEGASAGAAEPRRDLVGVLCYCDWDELYEGAEAAVSGGAEGLRIGER</sequence>
<reference evidence="1" key="1">
    <citation type="submission" date="2021-01" db="EMBL/GenBank/DDBJ databases">
        <authorList>
            <person name="Corre E."/>
            <person name="Pelletier E."/>
            <person name="Niang G."/>
            <person name="Scheremetjew M."/>
            <person name="Finn R."/>
            <person name="Kale V."/>
            <person name="Holt S."/>
            <person name="Cochrane G."/>
            <person name="Meng A."/>
            <person name="Brown T."/>
            <person name="Cohen L."/>
        </authorList>
    </citation>
    <scope>NUCLEOTIDE SEQUENCE</scope>
    <source>
        <strain evidence="1">CCMP2877</strain>
    </source>
</reference>
<organism evidence="1">
    <name type="scientific">Phaeomonas parva</name>
    <dbReference type="NCBI Taxonomy" id="124430"/>
    <lineage>
        <taxon>Eukaryota</taxon>
        <taxon>Sar</taxon>
        <taxon>Stramenopiles</taxon>
        <taxon>Ochrophyta</taxon>
        <taxon>Pinguiophyceae</taxon>
        <taxon>Pinguiochrysidales</taxon>
        <taxon>Pinguiochrysidaceae</taxon>
        <taxon>Phaeomonas</taxon>
    </lineage>
</organism>
<name>A0A7S1U6X7_9STRA</name>